<name>B0DNG7_LACBS</name>
<dbReference type="KEGG" id="lbc:LACBIDRAFT_331095"/>
<protein>
    <submittedName>
        <fullName evidence="1">Predicted protein</fullName>
    </submittedName>
</protein>
<gene>
    <name evidence="1" type="ORF">LACBIDRAFT_331095</name>
</gene>
<sequence>MTHHQWTTAEQSDWLKQRIAAFIDSQANKTTVKEFFPQVIKEWRKLWPLAEPTADEITKAKSVEDAIKQKKTKDEERIKAWFHNHTRGSTSGSGTRGLLKINGQARFRQEWQVYQTMTYEIKWKAVIDKEWEAYQAKWKADHPGTDLPQGRFAFMNSFLKDKYNSESDEVKTAVKERQAAMKIESEAQAK</sequence>
<dbReference type="Proteomes" id="UP000001194">
    <property type="component" value="Unassembled WGS sequence"/>
</dbReference>
<dbReference type="RefSeq" id="XP_001885505.1">
    <property type="nucleotide sequence ID" value="XM_001885470.1"/>
</dbReference>
<keyword evidence="2" id="KW-1185">Reference proteome</keyword>
<evidence type="ECO:0000313" key="2">
    <source>
        <dbReference type="Proteomes" id="UP000001194"/>
    </source>
</evidence>
<dbReference type="HOGENOM" id="CLU_116383_0_0_1"/>
<dbReference type="EMBL" id="DS547121">
    <property type="protein sequence ID" value="EDR03937.1"/>
    <property type="molecule type" value="Genomic_DNA"/>
</dbReference>
<dbReference type="GeneID" id="6081128"/>
<dbReference type="OrthoDB" id="3010354at2759"/>
<reference evidence="1 2" key="1">
    <citation type="journal article" date="2008" name="Nature">
        <title>The genome of Laccaria bicolor provides insights into mycorrhizal symbiosis.</title>
        <authorList>
            <person name="Martin F."/>
            <person name="Aerts A."/>
            <person name="Ahren D."/>
            <person name="Brun A."/>
            <person name="Danchin E.G.J."/>
            <person name="Duchaussoy F."/>
            <person name="Gibon J."/>
            <person name="Kohler A."/>
            <person name="Lindquist E."/>
            <person name="Pereda V."/>
            <person name="Salamov A."/>
            <person name="Shapiro H.J."/>
            <person name="Wuyts J."/>
            <person name="Blaudez D."/>
            <person name="Buee M."/>
            <person name="Brokstein P."/>
            <person name="Canbaeck B."/>
            <person name="Cohen D."/>
            <person name="Courty P.E."/>
            <person name="Coutinho P.M."/>
            <person name="Delaruelle C."/>
            <person name="Detter J.C."/>
            <person name="Deveau A."/>
            <person name="DiFazio S."/>
            <person name="Duplessis S."/>
            <person name="Fraissinet-Tachet L."/>
            <person name="Lucic E."/>
            <person name="Frey-Klett P."/>
            <person name="Fourrey C."/>
            <person name="Feussner I."/>
            <person name="Gay G."/>
            <person name="Grimwood J."/>
            <person name="Hoegger P.J."/>
            <person name="Jain P."/>
            <person name="Kilaru S."/>
            <person name="Labbe J."/>
            <person name="Lin Y.C."/>
            <person name="Legue V."/>
            <person name="Le Tacon F."/>
            <person name="Marmeisse R."/>
            <person name="Melayah D."/>
            <person name="Montanini B."/>
            <person name="Muratet M."/>
            <person name="Nehls U."/>
            <person name="Niculita-Hirzel H."/>
            <person name="Oudot-Le Secq M.P."/>
            <person name="Peter M."/>
            <person name="Quesneville H."/>
            <person name="Rajashekar B."/>
            <person name="Reich M."/>
            <person name="Rouhier N."/>
            <person name="Schmutz J."/>
            <person name="Yin T."/>
            <person name="Chalot M."/>
            <person name="Henrissat B."/>
            <person name="Kuees U."/>
            <person name="Lucas S."/>
            <person name="Van de Peer Y."/>
            <person name="Podila G.K."/>
            <person name="Polle A."/>
            <person name="Pukkila P.J."/>
            <person name="Richardson P.M."/>
            <person name="Rouze P."/>
            <person name="Sanders I.R."/>
            <person name="Stajich J.E."/>
            <person name="Tunlid A."/>
            <person name="Tuskan G."/>
            <person name="Grigoriev I.V."/>
        </authorList>
    </citation>
    <scope>NUCLEOTIDE SEQUENCE [LARGE SCALE GENOMIC DNA]</scope>
    <source>
        <strain evidence="2">S238N-H82 / ATCC MYA-4686</strain>
    </source>
</reference>
<proteinExistence type="predicted"/>
<dbReference type="AlphaFoldDB" id="B0DNG7"/>
<organism evidence="2">
    <name type="scientific">Laccaria bicolor (strain S238N-H82 / ATCC MYA-4686)</name>
    <name type="common">Bicoloured deceiver</name>
    <name type="synonym">Laccaria laccata var. bicolor</name>
    <dbReference type="NCBI Taxonomy" id="486041"/>
    <lineage>
        <taxon>Eukaryota</taxon>
        <taxon>Fungi</taxon>
        <taxon>Dikarya</taxon>
        <taxon>Basidiomycota</taxon>
        <taxon>Agaricomycotina</taxon>
        <taxon>Agaricomycetes</taxon>
        <taxon>Agaricomycetidae</taxon>
        <taxon>Agaricales</taxon>
        <taxon>Agaricineae</taxon>
        <taxon>Hydnangiaceae</taxon>
        <taxon>Laccaria</taxon>
    </lineage>
</organism>
<evidence type="ECO:0000313" key="1">
    <source>
        <dbReference type="EMBL" id="EDR03937.1"/>
    </source>
</evidence>
<dbReference type="InParanoid" id="B0DNG7"/>
<accession>B0DNG7</accession>